<reference evidence="5" key="1">
    <citation type="submission" date="2020-07" db="EMBL/GenBank/DDBJ databases">
        <title>Huge and variable diversity of episymbiotic CPR bacteria and DPANN archaea in groundwater ecosystems.</title>
        <authorList>
            <person name="He C.Y."/>
            <person name="Keren R."/>
            <person name="Whittaker M."/>
            <person name="Farag I.F."/>
            <person name="Doudna J."/>
            <person name="Cate J.H.D."/>
            <person name="Banfield J.F."/>
        </authorList>
    </citation>
    <scope>NUCLEOTIDE SEQUENCE</scope>
    <source>
        <strain evidence="5">NC_groundwater_1370_Ag_S-0.2um_69_93</strain>
    </source>
</reference>
<dbReference type="CDD" id="cd07989">
    <property type="entry name" value="LPLAT_AGPAT-like"/>
    <property type="match status" value="1"/>
</dbReference>
<proteinExistence type="predicted"/>
<dbReference type="AlphaFoldDB" id="A0A932ZVP5"/>
<dbReference type="SMART" id="SM00563">
    <property type="entry name" value="PlsC"/>
    <property type="match status" value="1"/>
</dbReference>
<evidence type="ECO:0000259" key="4">
    <source>
        <dbReference type="SMART" id="SM00563"/>
    </source>
</evidence>
<dbReference type="GO" id="GO:0006654">
    <property type="term" value="P:phosphatidic acid biosynthetic process"/>
    <property type="evidence" value="ECO:0007669"/>
    <property type="project" value="TreeGrafter"/>
</dbReference>
<comment type="pathway">
    <text evidence="1">Lipid metabolism.</text>
</comment>
<keyword evidence="3 5" id="KW-0012">Acyltransferase</keyword>
<feature type="domain" description="Phospholipid/glycerol acyltransferase" evidence="4">
    <location>
        <begin position="47"/>
        <end position="158"/>
    </location>
</feature>
<dbReference type="EMBL" id="JACQRX010000362">
    <property type="protein sequence ID" value="MBI4252446.1"/>
    <property type="molecule type" value="Genomic_DNA"/>
</dbReference>
<dbReference type="InterPro" id="IPR002123">
    <property type="entry name" value="Plipid/glycerol_acylTrfase"/>
</dbReference>
<evidence type="ECO:0000313" key="5">
    <source>
        <dbReference type="EMBL" id="MBI4252446.1"/>
    </source>
</evidence>
<dbReference type="Proteomes" id="UP000752292">
    <property type="component" value="Unassembled WGS sequence"/>
</dbReference>
<dbReference type="PANTHER" id="PTHR10434">
    <property type="entry name" value="1-ACYL-SN-GLYCEROL-3-PHOSPHATE ACYLTRANSFERASE"/>
    <property type="match status" value="1"/>
</dbReference>
<dbReference type="PANTHER" id="PTHR10434:SF11">
    <property type="entry name" value="1-ACYL-SN-GLYCEROL-3-PHOSPHATE ACYLTRANSFERASE"/>
    <property type="match status" value="1"/>
</dbReference>
<accession>A0A932ZVP5</accession>
<protein>
    <submittedName>
        <fullName evidence="5">1-acyl-sn-glycerol-3-phosphate acyltransferase</fullName>
    </submittedName>
</protein>
<evidence type="ECO:0000256" key="2">
    <source>
        <dbReference type="ARBA" id="ARBA00022679"/>
    </source>
</evidence>
<keyword evidence="2" id="KW-0808">Transferase</keyword>
<comment type="caution">
    <text evidence="5">The sequence shown here is derived from an EMBL/GenBank/DDBJ whole genome shotgun (WGS) entry which is preliminary data.</text>
</comment>
<name>A0A932ZVP5_UNCTE</name>
<gene>
    <name evidence="5" type="ORF">HY618_08300</name>
</gene>
<evidence type="ECO:0000256" key="3">
    <source>
        <dbReference type="ARBA" id="ARBA00023315"/>
    </source>
</evidence>
<organism evidence="5 6">
    <name type="scientific">Tectimicrobiota bacterium</name>
    <dbReference type="NCBI Taxonomy" id="2528274"/>
    <lineage>
        <taxon>Bacteria</taxon>
        <taxon>Pseudomonadati</taxon>
        <taxon>Nitrospinota/Tectimicrobiota group</taxon>
        <taxon>Candidatus Tectimicrobiota</taxon>
    </lineage>
</organism>
<sequence length="217" mass="23413">MADRGEDRLPPGHQPGWLKALVSGFFRLAYGGAEVTGLEHVPRQGPLIVAPTHRSYLDPVILGAFLPRVLYCMAKRELFESRILRPAIRFFGAFPVDRHTARGSTFRTALRLLRMGGTVMIFPEGGIVEGMGEELKGGVGSLASMSAAPVLPVYVAGSNTLFSWPEALSDSPWLILRVAPPISPPAQRGRNAREEVTRRVMDALAGLERAPGTGASS</sequence>
<evidence type="ECO:0000313" key="6">
    <source>
        <dbReference type="Proteomes" id="UP000752292"/>
    </source>
</evidence>
<dbReference type="Pfam" id="PF01553">
    <property type="entry name" value="Acyltransferase"/>
    <property type="match status" value="1"/>
</dbReference>
<dbReference type="SUPFAM" id="SSF69593">
    <property type="entry name" value="Glycerol-3-phosphate (1)-acyltransferase"/>
    <property type="match status" value="1"/>
</dbReference>
<dbReference type="GO" id="GO:0003841">
    <property type="term" value="F:1-acylglycerol-3-phosphate O-acyltransferase activity"/>
    <property type="evidence" value="ECO:0007669"/>
    <property type="project" value="TreeGrafter"/>
</dbReference>
<evidence type="ECO:0000256" key="1">
    <source>
        <dbReference type="ARBA" id="ARBA00005189"/>
    </source>
</evidence>